<dbReference type="AlphaFoldDB" id="A0A5C6PGD7"/>
<evidence type="ECO:0000313" key="3">
    <source>
        <dbReference type="Proteomes" id="UP000324091"/>
    </source>
</evidence>
<feature type="region of interest" description="Disordered" evidence="1">
    <location>
        <begin position="9"/>
        <end position="31"/>
    </location>
</feature>
<reference evidence="2 3" key="1">
    <citation type="submission" date="2019-04" db="EMBL/GenBank/DDBJ databases">
        <title>Chromosome genome assembly for Takifugu flavidus.</title>
        <authorList>
            <person name="Xiao S."/>
        </authorList>
    </citation>
    <scope>NUCLEOTIDE SEQUENCE [LARGE SCALE GENOMIC DNA]</scope>
    <source>
        <strain evidence="2">HTHZ2018</strain>
        <tissue evidence="2">Muscle</tissue>
    </source>
</reference>
<name>A0A5C6PGD7_9TELE</name>
<protein>
    <submittedName>
        <fullName evidence="2">Uncharacterized protein</fullName>
    </submittedName>
</protein>
<comment type="caution">
    <text evidence="2">The sequence shown here is derived from an EMBL/GenBank/DDBJ whole genome shotgun (WGS) entry which is preliminary data.</text>
</comment>
<sequence length="108" mass="11959">MHSSIFRCLSGRGGSSHGGSSLSREAQTSLSPADIETYASYELEYVSTMIDSTSINNIRTITHLLLKVHNITTDQEMNKPRKKVEQLSTNMLLLIQAELNQPSAAQHK</sequence>
<organism evidence="2 3">
    <name type="scientific">Takifugu flavidus</name>
    <name type="common">sansaifugu</name>
    <dbReference type="NCBI Taxonomy" id="433684"/>
    <lineage>
        <taxon>Eukaryota</taxon>
        <taxon>Metazoa</taxon>
        <taxon>Chordata</taxon>
        <taxon>Craniata</taxon>
        <taxon>Vertebrata</taxon>
        <taxon>Euteleostomi</taxon>
        <taxon>Actinopterygii</taxon>
        <taxon>Neopterygii</taxon>
        <taxon>Teleostei</taxon>
        <taxon>Neoteleostei</taxon>
        <taxon>Acanthomorphata</taxon>
        <taxon>Eupercaria</taxon>
        <taxon>Tetraodontiformes</taxon>
        <taxon>Tetradontoidea</taxon>
        <taxon>Tetraodontidae</taxon>
        <taxon>Takifugu</taxon>
    </lineage>
</organism>
<keyword evidence="3" id="KW-1185">Reference proteome</keyword>
<gene>
    <name evidence="2" type="ORF">D4764_12G0008070</name>
</gene>
<dbReference type="Proteomes" id="UP000324091">
    <property type="component" value="Chromosome 12"/>
</dbReference>
<proteinExistence type="predicted"/>
<dbReference type="EMBL" id="RHFK02000004">
    <property type="protein sequence ID" value="TWW77417.1"/>
    <property type="molecule type" value="Genomic_DNA"/>
</dbReference>
<evidence type="ECO:0000313" key="2">
    <source>
        <dbReference type="EMBL" id="TWW77417.1"/>
    </source>
</evidence>
<evidence type="ECO:0000256" key="1">
    <source>
        <dbReference type="SAM" id="MobiDB-lite"/>
    </source>
</evidence>
<accession>A0A5C6PGD7</accession>